<evidence type="ECO:0000313" key="12">
    <source>
        <dbReference type="EMBL" id="ORY75467.1"/>
    </source>
</evidence>
<name>A0A1Y2EVD1_PROLT</name>
<dbReference type="InterPro" id="IPR022229">
    <property type="entry name" value="TPPII_Ig-like-2"/>
</dbReference>
<gene>
    <name evidence="12" type="ORF">BCR37DRAFT_352008</name>
</gene>
<evidence type="ECO:0000256" key="4">
    <source>
        <dbReference type="ARBA" id="ARBA00022438"/>
    </source>
</evidence>
<dbReference type="EMBL" id="MCFI01000026">
    <property type="protein sequence ID" value="ORY75467.1"/>
    <property type="molecule type" value="Genomic_DNA"/>
</dbReference>
<dbReference type="SUPFAM" id="SSF52743">
    <property type="entry name" value="Subtilisin-like"/>
    <property type="match status" value="1"/>
</dbReference>
<dbReference type="PROSITE" id="PS51892">
    <property type="entry name" value="SUBTILASE"/>
    <property type="match status" value="1"/>
</dbReference>
<dbReference type="Gene3D" id="1.25.40.710">
    <property type="match status" value="1"/>
</dbReference>
<dbReference type="PANTHER" id="PTHR43806:SF14">
    <property type="entry name" value="TRIPEPTIDYL-PEPTIDASE 2"/>
    <property type="match status" value="1"/>
</dbReference>
<feature type="active site" description="Charge relay system" evidence="8">
    <location>
        <position position="343"/>
    </location>
</feature>
<feature type="domain" description="Tripeptidyl peptidase II second Ig-like" evidence="10">
    <location>
        <begin position="661"/>
        <end position="844"/>
    </location>
</feature>
<keyword evidence="6 8" id="KW-0378">Hydrolase</keyword>
<dbReference type="Gene3D" id="2.60.40.3170">
    <property type="match status" value="1"/>
</dbReference>
<dbReference type="PRINTS" id="PR00723">
    <property type="entry name" value="SUBTILISIN"/>
</dbReference>
<keyword evidence="5 8" id="KW-0645">Protease</keyword>
<evidence type="ECO:0000256" key="7">
    <source>
        <dbReference type="ARBA" id="ARBA00022825"/>
    </source>
</evidence>
<dbReference type="Gene3D" id="3.40.50.200">
    <property type="entry name" value="Peptidase S8/S53 domain"/>
    <property type="match status" value="1"/>
</dbReference>
<dbReference type="OMA" id="SLRDFQC"/>
<evidence type="ECO:0000256" key="3">
    <source>
        <dbReference type="ARBA" id="ARBA00012462"/>
    </source>
</evidence>
<evidence type="ECO:0000256" key="6">
    <source>
        <dbReference type="ARBA" id="ARBA00022801"/>
    </source>
</evidence>
<evidence type="ECO:0000259" key="10">
    <source>
        <dbReference type="Pfam" id="PF12580"/>
    </source>
</evidence>
<dbReference type="InterPro" id="IPR015500">
    <property type="entry name" value="Peptidase_S8_subtilisin-rel"/>
</dbReference>
<dbReference type="InterPro" id="IPR000209">
    <property type="entry name" value="Peptidase_S8/S53_dom"/>
</dbReference>
<evidence type="ECO:0000259" key="11">
    <source>
        <dbReference type="Pfam" id="PF21223"/>
    </source>
</evidence>
<dbReference type="RefSeq" id="XP_040722340.1">
    <property type="nucleotide sequence ID" value="XM_040868098.1"/>
</dbReference>
<dbReference type="InterPro" id="IPR036852">
    <property type="entry name" value="Peptidase_S8/S53_dom_sf"/>
</dbReference>
<accession>A0A1Y2EVD1</accession>
<sequence length="1084" mass="118585">MVLRNPIASLQPKRETKVDAFLAANPDYDGRGVRVAVLDTGIDPGAVGLARTPSGAPKILDLVDCSGSGDVRLTTVADADVQQTSDSFQFTGLSGRKLTIPSTFVKGQGTWQLGMKRPMNAYKHSQQWSTFSDASLMSYSFNFYDDDILSVVCNAGSHGTHVAGIVAAHHSDPLLNGVAPGAQLISLKIGDSRLGSIETSQSFMRAMNEAIRQKVDIINMSYGEDSHLSNDGPAMQYLRDIVIRKHGITCVISAGNNGPGVSTVGCPGGMTSSVISVGAYVSREMALAQYALRKEEGDLAFTWSSRGPSPDGDKGVTVYAPGGATTCIPPYTLSRAAQYNGTSMSSPHCAGAIALLLSGLKQEKLVATPASIKRALERTAVDVSDEFKVGLLDVQAAYEDLKVNGTDETYFDIQVDGNRGILMRNTEDVHAPRIYQVDIKPFIRETATREKFDFETFLTLQCAAPWVETAKTMHMAYAGRPLQVKVNPQKLGTGLHVTSVDAIWEDKVLFSIPITVIKPEAIQRKMVLESSVESGTIDRHFLAIPAGVTAVKVSVATTDISTPVQLWTAITQFQHNKRRTYTSSQFVQNLTDSAQTADNTKTVGLVQGTAEFCFAQFWSSIADRPAQLKITLEFSGLQGSYGDELSINGGSGYKQIQAMSNLGIEQLKPAVRLSMIRKHLRPSDAAIAPLGERDLLEDASKLFSLTLQYSVSISRDSESQFILPVSGLLYESPFYSNLFAVYDDKKNVVFFGHSYPEKHKFDKGTYTVRVELVHKSKAALEKAKKSIIVVETALEKQISVPIFTSFLNVWDGPQAEFKNTKLAKGQNISIAVANDLGDDTPKEAAAGDILTGDITLGGEIKRPVFYHVAPKPKPEEEDKPPKSMMDRQIEMGASLTDKEEKQSFFDALQKSHPRDLQALGAYLEHGDQTETGKAEQHRVAGVILDVIDANAVAQYFGVQHQVESKEEKQLERDLTRQRDLLLKAHLVQLQAQSGDKEPAAFEQVMRWSKDATPSQKLVLAEYYVSRKLYGLALESLAIKELQGEELAKAKALRVSILEALQFKAWADRFRDDELGRDPKTFAGF</sequence>
<keyword evidence="4" id="KW-0031">Aminopeptidase</keyword>
<organism evidence="12 13">
    <name type="scientific">Protomyces lactucae-debilis</name>
    <dbReference type="NCBI Taxonomy" id="2754530"/>
    <lineage>
        <taxon>Eukaryota</taxon>
        <taxon>Fungi</taxon>
        <taxon>Dikarya</taxon>
        <taxon>Ascomycota</taxon>
        <taxon>Taphrinomycotina</taxon>
        <taxon>Taphrinomycetes</taxon>
        <taxon>Taphrinales</taxon>
        <taxon>Protomycetaceae</taxon>
        <taxon>Protomyces</taxon>
    </lineage>
</organism>
<feature type="domain" description="Peptidase S8/S53" evidence="9">
    <location>
        <begin position="30"/>
        <end position="383"/>
    </location>
</feature>
<evidence type="ECO:0000313" key="13">
    <source>
        <dbReference type="Proteomes" id="UP000193685"/>
    </source>
</evidence>
<dbReference type="PROSITE" id="PS00138">
    <property type="entry name" value="SUBTILASE_SER"/>
    <property type="match status" value="1"/>
</dbReference>
<dbReference type="InterPro" id="IPR050131">
    <property type="entry name" value="Peptidase_S8_subtilisin-like"/>
</dbReference>
<dbReference type="Pfam" id="PF00082">
    <property type="entry name" value="Peptidase_S8"/>
    <property type="match status" value="1"/>
</dbReference>
<comment type="catalytic activity">
    <reaction evidence="1">
        <text>Release of an N-terminal tripeptide from a polypeptide.</text>
        <dbReference type="EC" id="3.4.14.10"/>
    </reaction>
</comment>
<dbReference type="GeneID" id="63784697"/>
<dbReference type="GO" id="GO:0005829">
    <property type="term" value="C:cytosol"/>
    <property type="evidence" value="ECO:0007669"/>
    <property type="project" value="TreeGrafter"/>
</dbReference>
<proteinExistence type="inferred from homology"/>
<dbReference type="GO" id="GO:0006508">
    <property type="term" value="P:proteolysis"/>
    <property type="evidence" value="ECO:0007669"/>
    <property type="project" value="UniProtKB-KW"/>
</dbReference>
<dbReference type="InterPro" id="IPR046939">
    <property type="entry name" value="TPPII_C_sf"/>
</dbReference>
<dbReference type="Pfam" id="PF12580">
    <property type="entry name" value="TPPII"/>
    <property type="match status" value="1"/>
</dbReference>
<dbReference type="EC" id="3.4.14.10" evidence="3"/>
<dbReference type="Proteomes" id="UP000193685">
    <property type="component" value="Unassembled WGS sequence"/>
</dbReference>
<dbReference type="InterPro" id="IPR048383">
    <property type="entry name" value="TPPII_Ig-like-1"/>
</dbReference>
<reference evidence="12 13" key="1">
    <citation type="submission" date="2016-07" db="EMBL/GenBank/DDBJ databases">
        <title>Pervasive Adenine N6-methylation of Active Genes in Fungi.</title>
        <authorList>
            <consortium name="DOE Joint Genome Institute"/>
            <person name="Mondo S.J."/>
            <person name="Dannebaum R.O."/>
            <person name="Kuo R.C."/>
            <person name="Labutti K."/>
            <person name="Haridas S."/>
            <person name="Kuo A."/>
            <person name="Salamov A."/>
            <person name="Ahrendt S.R."/>
            <person name="Lipzen A."/>
            <person name="Sullivan W."/>
            <person name="Andreopoulos W.B."/>
            <person name="Clum A."/>
            <person name="Lindquist E."/>
            <person name="Daum C."/>
            <person name="Ramamoorthy G.K."/>
            <person name="Gryganskyi A."/>
            <person name="Culley D."/>
            <person name="Magnuson J.K."/>
            <person name="James T.Y."/>
            <person name="O'Malley M.A."/>
            <person name="Stajich J.E."/>
            <person name="Spatafora J.W."/>
            <person name="Visel A."/>
            <person name="Grigoriev I.V."/>
        </authorList>
    </citation>
    <scope>NUCLEOTIDE SEQUENCE [LARGE SCALE GENOMIC DNA]</scope>
    <source>
        <strain evidence="12 13">12-1054</strain>
    </source>
</reference>
<comment type="caution">
    <text evidence="12">The sequence shown here is derived from an EMBL/GenBank/DDBJ whole genome shotgun (WGS) entry which is preliminary data.</text>
</comment>
<dbReference type="STRING" id="56484.A0A1Y2EVD1"/>
<feature type="active site" description="Charge relay system" evidence="8">
    <location>
        <position position="39"/>
    </location>
</feature>
<dbReference type="PANTHER" id="PTHR43806">
    <property type="entry name" value="PEPTIDASE S8"/>
    <property type="match status" value="1"/>
</dbReference>
<evidence type="ECO:0000256" key="5">
    <source>
        <dbReference type="ARBA" id="ARBA00022670"/>
    </source>
</evidence>
<evidence type="ECO:0000256" key="1">
    <source>
        <dbReference type="ARBA" id="ARBA00001910"/>
    </source>
</evidence>
<dbReference type="PROSITE" id="PS00137">
    <property type="entry name" value="SUBTILASE_HIS"/>
    <property type="match status" value="1"/>
</dbReference>
<dbReference type="InterPro" id="IPR022398">
    <property type="entry name" value="Peptidase_S8_His-AS"/>
</dbReference>
<comment type="similarity">
    <text evidence="2 8">Belongs to the peptidase S8 family.</text>
</comment>
<dbReference type="GO" id="GO:0004177">
    <property type="term" value="F:aminopeptidase activity"/>
    <property type="evidence" value="ECO:0007669"/>
    <property type="project" value="UniProtKB-KW"/>
</dbReference>
<feature type="domain" description="Tripeptidyl-peptidase II first Ig-like" evidence="11">
    <location>
        <begin position="411"/>
        <end position="517"/>
    </location>
</feature>
<dbReference type="GO" id="GO:0008240">
    <property type="term" value="F:tripeptidyl-peptidase activity"/>
    <property type="evidence" value="ECO:0007669"/>
    <property type="project" value="UniProtKB-EC"/>
</dbReference>
<evidence type="ECO:0000256" key="2">
    <source>
        <dbReference type="ARBA" id="ARBA00011073"/>
    </source>
</evidence>
<dbReference type="AlphaFoldDB" id="A0A1Y2EVD1"/>
<keyword evidence="13" id="KW-1185">Reference proteome</keyword>
<feature type="active site" description="Charge relay system" evidence="8">
    <location>
        <position position="158"/>
    </location>
</feature>
<protein>
    <recommendedName>
        <fullName evidence="3">tripeptidyl-peptidase II</fullName>
        <ecNumber evidence="3">3.4.14.10</ecNumber>
    </recommendedName>
</protein>
<dbReference type="InterPro" id="IPR046940">
    <property type="entry name" value="TPPII_Ig-like_sf"/>
</dbReference>
<keyword evidence="7 8" id="KW-0720">Serine protease</keyword>
<evidence type="ECO:0000259" key="9">
    <source>
        <dbReference type="Pfam" id="PF00082"/>
    </source>
</evidence>
<dbReference type="InterPro" id="IPR023828">
    <property type="entry name" value="Peptidase_S8_Ser-AS"/>
</dbReference>
<dbReference type="OrthoDB" id="10256524at2759"/>
<evidence type="ECO:0000256" key="8">
    <source>
        <dbReference type="PROSITE-ProRule" id="PRU01240"/>
    </source>
</evidence>
<dbReference type="GO" id="GO:0004252">
    <property type="term" value="F:serine-type endopeptidase activity"/>
    <property type="evidence" value="ECO:0007669"/>
    <property type="project" value="UniProtKB-UniRule"/>
</dbReference>
<dbReference type="Pfam" id="PF21223">
    <property type="entry name" value="TPPII_Ig-like-1"/>
    <property type="match status" value="1"/>
</dbReference>